<accession>A0ABY2XM31</accession>
<protein>
    <submittedName>
        <fullName evidence="2">Uncharacterized protein</fullName>
    </submittedName>
</protein>
<evidence type="ECO:0000313" key="3">
    <source>
        <dbReference type="Proteomes" id="UP000739180"/>
    </source>
</evidence>
<dbReference type="Proteomes" id="UP000739180">
    <property type="component" value="Unassembled WGS sequence"/>
</dbReference>
<sequence>MLLPVFPAGLGVDGVFTPGQTAQGGVDLVEQSDLPVQGTQHQALFLFLGGLVRFIRFAHGGTIRLKGKSPDPGTEIHRARQGIAKARDRH</sequence>
<organism evidence="2 3">
    <name type="scientific">Alloalcanivorax gelatiniphagus</name>
    <dbReference type="NCBI Taxonomy" id="1194167"/>
    <lineage>
        <taxon>Bacteria</taxon>
        <taxon>Pseudomonadati</taxon>
        <taxon>Pseudomonadota</taxon>
        <taxon>Gammaproteobacteria</taxon>
        <taxon>Oceanospirillales</taxon>
        <taxon>Alcanivoracaceae</taxon>
        <taxon>Alloalcanivorax</taxon>
    </lineage>
</organism>
<feature type="region of interest" description="Disordered" evidence="1">
    <location>
        <begin position="66"/>
        <end position="90"/>
    </location>
</feature>
<evidence type="ECO:0000313" key="2">
    <source>
        <dbReference type="EMBL" id="TMW13336.1"/>
    </source>
</evidence>
<evidence type="ECO:0000256" key="1">
    <source>
        <dbReference type="SAM" id="MobiDB-lite"/>
    </source>
</evidence>
<proteinExistence type="predicted"/>
<reference evidence="2 3" key="1">
    <citation type="submission" date="2019-05" db="EMBL/GenBank/DDBJ databases">
        <title>Genome of Alcanivorax gelatiniphagus, an oil degrading marine bacteria.</title>
        <authorList>
            <person name="Kwon K.K."/>
        </authorList>
    </citation>
    <scope>NUCLEOTIDE SEQUENCE [LARGE SCALE GENOMIC DNA]</scope>
    <source>
        <strain evidence="2 3">MEBiC 08158</strain>
    </source>
</reference>
<name>A0ABY2XM31_9GAMM</name>
<gene>
    <name evidence="2" type="ORF">FGS76_07135</name>
</gene>
<comment type="caution">
    <text evidence="2">The sequence shown here is derived from an EMBL/GenBank/DDBJ whole genome shotgun (WGS) entry which is preliminary data.</text>
</comment>
<keyword evidence="3" id="KW-1185">Reference proteome</keyword>
<dbReference type="EMBL" id="VCQT01000025">
    <property type="protein sequence ID" value="TMW13336.1"/>
    <property type="molecule type" value="Genomic_DNA"/>
</dbReference>